<evidence type="ECO:0000313" key="3">
    <source>
        <dbReference type="EMBL" id="TCP33435.1"/>
    </source>
</evidence>
<dbReference type="EMBL" id="SLXO01000007">
    <property type="protein sequence ID" value="TCP33435.1"/>
    <property type="molecule type" value="Genomic_DNA"/>
</dbReference>
<keyword evidence="4" id="KW-1185">Reference proteome</keyword>
<dbReference type="RefSeq" id="WP_132708720.1">
    <property type="nucleotide sequence ID" value="NZ_JACIGF010000007.1"/>
</dbReference>
<comment type="caution">
    <text evidence="3">The sequence shown here is derived from an EMBL/GenBank/DDBJ whole genome shotgun (WGS) entry which is preliminary data.</text>
</comment>
<dbReference type="AlphaFoldDB" id="A0A4R2PHL5"/>
<sequence length="98" mass="10582">MFRQGLIVLCLGLALAALGAEATARLSQHGPVTVWQALYRLDPTGLTAASDHAITGIPGVWSGALRPLLSLPLWAVFLIAAGFAWLLPRPRRRKIFKP</sequence>
<accession>A0A4R2PHL5</accession>
<evidence type="ECO:0000256" key="1">
    <source>
        <dbReference type="SAM" id="Phobius"/>
    </source>
</evidence>
<evidence type="ECO:0000256" key="2">
    <source>
        <dbReference type="SAM" id="SignalP"/>
    </source>
</evidence>
<evidence type="ECO:0000313" key="4">
    <source>
        <dbReference type="Proteomes" id="UP000295399"/>
    </source>
</evidence>
<feature type="signal peptide" evidence="2">
    <location>
        <begin position="1"/>
        <end position="19"/>
    </location>
</feature>
<protein>
    <submittedName>
        <fullName evidence="3">Uncharacterized protein</fullName>
    </submittedName>
</protein>
<reference evidence="3 4" key="1">
    <citation type="submission" date="2019-03" db="EMBL/GenBank/DDBJ databases">
        <title>Genomic Encyclopedia of Type Strains, Phase IV (KMG-IV): sequencing the most valuable type-strain genomes for metagenomic binning, comparative biology and taxonomic classification.</title>
        <authorList>
            <person name="Goeker M."/>
        </authorList>
    </citation>
    <scope>NUCLEOTIDE SEQUENCE [LARGE SCALE GENOMIC DNA]</scope>
    <source>
        <strain evidence="3 4">DSM 2132</strain>
    </source>
</reference>
<feature type="chain" id="PRO_5020797857" evidence="2">
    <location>
        <begin position="20"/>
        <end position="98"/>
    </location>
</feature>
<keyword evidence="1" id="KW-0472">Membrane</keyword>
<organism evidence="3 4">
    <name type="scientific">Rhodothalassium salexigens DSM 2132</name>
    <dbReference type="NCBI Taxonomy" id="1188247"/>
    <lineage>
        <taxon>Bacteria</taxon>
        <taxon>Pseudomonadati</taxon>
        <taxon>Pseudomonadota</taxon>
        <taxon>Alphaproteobacteria</taxon>
        <taxon>Rhodothalassiales</taxon>
        <taxon>Rhodothalassiaceae</taxon>
        <taxon>Rhodothalassium</taxon>
    </lineage>
</organism>
<gene>
    <name evidence="3" type="ORF">EV659_10745</name>
</gene>
<keyword evidence="1" id="KW-0812">Transmembrane</keyword>
<keyword evidence="2" id="KW-0732">Signal</keyword>
<keyword evidence="1" id="KW-1133">Transmembrane helix</keyword>
<feature type="transmembrane region" description="Helical" evidence="1">
    <location>
        <begin position="68"/>
        <end position="87"/>
    </location>
</feature>
<dbReference type="InParanoid" id="A0A4R2PHL5"/>
<dbReference type="Proteomes" id="UP000295399">
    <property type="component" value="Unassembled WGS sequence"/>
</dbReference>
<name>A0A4R2PHL5_RHOSA</name>
<proteinExistence type="predicted"/>